<gene>
    <name evidence="2" type="ORF">P154DRAFT_538054</name>
</gene>
<feature type="compositionally biased region" description="Low complexity" evidence="1">
    <location>
        <begin position="1"/>
        <end position="26"/>
    </location>
</feature>
<dbReference type="AlphaFoldDB" id="A0A6A5W3D3"/>
<organism evidence="2 3">
    <name type="scientific">Amniculicola lignicola CBS 123094</name>
    <dbReference type="NCBI Taxonomy" id="1392246"/>
    <lineage>
        <taxon>Eukaryota</taxon>
        <taxon>Fungi</taxon>
        <taxon>Dikarya</taxon>
        <taxon>Ascomycota</taxon>
        <taxon>Pezizomycotina</taxon>
        <taxon>Dothideomycetes</taxon>
        <taxon>Pleosporomycetidae</taxon>
        <taxon>Pleosporales</taxon>
        <taxon>Amniculicolaceae</taxon>
        <taxon>Amniculicola</taxon>
    </lineage>
</organism>
<reference evidence="2" key="1">
    <citation type="journal article" date="2020" name="Stud. Mycol.">
        <title>101 Dothideomycetes genomes: a test case for predicting lifestyles and emergence of pathogens.</title>
        <authorList>
            <person name="Haridas S."/>
            <person name="Albert R."/>
            <person name="Binder M."/>
            <person name="Bloem J."/>
            <person name="Labutti K."/>
            <person name="Salamov A."/>
            <person name="Andreopoulos B."/>
            <person name="Baker S."/>
            <person name="Barry K."/>
            <person name="Bills G."/>
            <person name="Bluhm B."/>
            <person name="Cannon C."/>
            <person name="Castanera R."/>
            <person name="Culley D."/>
            <person name="Daum C."/>
            <person name="Ezra D."/>
            <person name="Gonzalez J."/>
            <person name="Henrissat B."/>
            <person name="Kuo A."/>
            <person name="Liang C."/>
            <person name="Lipzen A."/>
            <person name="Lutzoni F."/>
            <person name="Magnuson J."/>
            <person name="Mondo S."/>
            <person name="Nolan M."/>
            <person name="Ohm R."/>
            <person name="Pangilinan J."/>
            <person name="Park H.-J."/>
            <person name="Ramirez L."/>
            <person name="Alfaro M."/>
            <person name="Sun H."/>
            <person name="Tritt A."/>
            <person name="Yoshinaga Y."/>
            <person name="Zwiers L.-H."/>
            <person name="Turgeon B."/>
            <person name="Goodwin S."/>
            <person name="Spatafora J."/>
            <person name="Crous P."/>
            <person name="Grigoriev I."/>
        </authorList>
    </citation>
    <scope>NUCLEOTIDE SEQUENCE</scope>
    <source>
        <strain evidence="2">CBS 123094</strain>
    </source>
</reference>
<sequence>MNSRPSRSSSPSNSTQTTTQDTSISDQAPLQRSSSFNGRQHPTETPQTPTGIHQHTFSSSAAQEPQLSSSGQAAPLIIVTGSPARAERAEPVSRQSRSLVSRHRSRNSTSQPPRRLTTPYDRPIRARSQPREALLEPILAMSSAASSPGNTSTSGGASGSSSNPSYHLPYAPFPYPMPGNGRGGQGQQGSNTGSGK</sequence>
<dbReference type="Proteomes" id="UP000799779">
    <property type="component" value="Unassembled WGS sequence"/>
</dbReference>
<dbReference type="OrthoDB" id="3798940at2759"/>
<proteinExistence type="predicted"/>
<evidence type="ECO:0000256" key="1">
    <source>
        <dbReference type="SAM" id="MobiDB-lite"/>
    </source>
</evidence>
<feature type="compositionally biased region" description="Polar residues" evidence="1">
    <location>
        <begin position="28"/>
        <end position="72"/>
    </location>
</feature>
<keyword evidence="3" id="KW-1185">Reference proteome</keyword>
<protein>
    <submittedName>
        <fullName evidence="2">Uncharacterized protein</fullName>
    </submittedName>
</protein>
<dbReference type="EMBL" id="ML977626">
    <property type="protein sequence ID" value="KAF1996363.1"/>
    <property type="molecule type" value="Genomic_DNA"/>
</dbReference>
<feature type="compositionally biased region" description="Gly residues" evidence="1">
    <location>
        <begin position="180"/>
        <end position="196"/>
    </location>
</feature>
<evidence type="ECO:0000313" key="2">
    <source>
        <dbReference type="EMBL" id="KAF1996363.1"/>
    </source>
</evidence>
<feature type="region of interest" description="Disordered" evidence="1">
    <location>
        <begin position="1"/>
        <end position="196"/>
    </location>
</feature>
<name>A0A6A5W3D3_9PLEO</name>
<accession>A0A6A5W3D3</accession>
<evidence type="ECO:0000313" key="3">
    <source>
        <dbReference type="Proteomes" id="UP000799779"/>
    </source>
</evidence>
<feature type="compositionally biased region" description="Low complexity" evidence="1">
    <location>
        <begin position="142"/>
        <end position="165"/>
    </location>
</feature>